<organism evidence="1 2">
    <name type="scientific">Jaapia argillacea MUCL 33604</name>
    <dbReference type="NCBI Taxonomy" id="933084"/>
    <lineage>
        <taxon>Eukaryota</taxon>
        <taxon>Fungi</taxon>
        <taxon>Dikarya</taxon>
        <taxon>Basidiomycota</taxon>
        <taxon>Agaricomycotina</taxon>
        <taxon>Agaricomycetes</taxon>
        <taxon>Agaricomycetidae</taxon>
        <taxon>Jaapiales</taxon>
        <taxon>Jaapiaceae</taxon>
        <taxon>Jaapia</taxon>
    </lineage>
</organism>
<evidence type="ECO:0008006" key="3">
    <source>
        <dbReference type="Google" id="ProtNLM"/>
    </source>
</evidence>
<dbReference type="SUPFAM" id="SSF46689">
    <property type="entry name" value="Homeodomain-like"/>
    <property type="match status" value="1"/>
</dbReference>
<evidence type="ECO:0000313" key="1">
    <source>
        <dbReference type="EMBL" id="KDQ61873.1"/>
    </source>
</evidence>
<dbReference type="HOGENOM" id="CLU_056788_8_3_1"/>
<dbReference type="Proteomes" id="UP000027265">
    <property type="component" value="Unassembled WGS sequence"/>
</dbReference>
<protein>
    <recommendedName>
        <fullName evidence="3">Paired domain-containing protein</fullName>
    </recommendedName>
</protein>
<evidence type="ECO:0000313" key="2">
    <source>
        <dbReference type="Proteomes" id="UP000027265"/>
    </source>
</evidence>
<dbReference type="InterPro" id="IPR009057">
    <property type="entry name" value="Homeodomain-like_sf"/>
</dbReference>
<reference evidence="2" key="1">
    <citation type="journal article" date="2014" name="Proc. Natl. Acad. Sci. U.S.A.">
        <title>Extensive sampling of basidiomycete genomes demonstrates inadequacy of the white-rot/brown-rot paradigm for wood decay fungi.</title>
        <authorList>
            <person name="Riley R."/>
            <person name="Salamov A.A."/>
            <person name="Brown D.W."/>
            <person name="Nagy L.G."/>
            <person name="Floudas D."/>
            <person name="Held B.W."/>
            <person name="Levasseur A."/>
            <person name="Lombard V."/>
            <person name="Morin E."/>
            <person name="Otillar R."/>
            <person name="Lindquist E.A."/>
            <person name="Sun H."/>
            <person name="LaButti K.M."/>
            <person name="Schmutz J."/>
            <person name="Jabbour D."/>
            <person name="Luo H."/>
            <person name="Baker S.E."/>
            <person name="Pisabarro A.G."/>
            <person name="Walton J.D."/>
            <person name="Blanchette R.A."/>
            <person name="Henrissat B."/>
            <person name="Martin F."/>
            <person name="Cullen D."/>
            <person name="Hibbett D.S."/>
            <person name="Grigoriev I.V."/>
        </authorList>
    </citation>
    <scope>NUCLEOTIDE SEQUENCE [LARGE SCALE GENOMIC DNA]</scope>
    <source>
        <strain evidence="2">MUCL 33604</strain>
    </source>
</reference>
<name>A0A067Q483_9AGAM</name>
<dbReference type="OrthoDB" id="3022198at2759"/>
<dbReference type="EMBL" id="KL197712">
    <property type="protein sequence ID" value="KDQ61873.1"/>
    <property type="molecule type" value="Genomic_DNA"/>
</dbReference>
<keyword evidence="2" id="KW-1185">Reference proteome</keyword>
<proteinExistence type="predicted"/>
<sequence length="99" mass="11592">MVSHLDQKLRERIIIWRYEHNKTGYEIAGLAGCSERTVFDVLRLHCDFGQVTNPHTHRIGRPRILDQGDLSFLTSILDANPSLYLDEIQERLFEARNRD</sequence>
<dbReference type="InParanoid" id="A0A067Q483"/>
<accession>A0A067Q483</accession>
<gene>
    <name evidence="1" type="ORF">JAAARDRAFT_111064</name>
</gene>
<feature type="non-terminal residue" evidence="1">
    <location>
        <position position="99"/>
    </location>
</feature>
<dbReference type="AlphaFoldDB" id="A0A067Q483"/>